<organism evidence="1 2">
    <name type="scientific">Haemaphysalis longicornis</name>
    <name type="common">Bush tick</name>
    <dbReference type="NCBI Taxonomy" id="44386"/>
    <lineage>
        <taxon>Eukaryota</taxon>
        <taxon>Metazoa</taxon>
        <taxon>Ecdysozoa</taxon>
        <taxon>Arthropoda</taxon>
        <taxon>Chelicerata</taxon>
        <taxon>Arachnida</taxon>
        <taxon>Acari</taxon>
        <taxon>Parasitiformes</taxon>
        <taxon>Ixodida</taxon>
        <taxon>Ixodoidea</taxon>
        <taxon>Ixodidae</taxon>
        <taxon>Haemaphysalinae</taxon>
        <taxon>Haemaphysalis</taxon>
    </lineage>
</organism>
<accession>A0A9J6FX77</accession>
<dbReference type="AlphaFoldDB" id="A0A9J6FX77"/>
<name>A0A9J6FX77_HAELO</name>
<dbReference type="Proteomes" id="UP000821853">
    <property type="component" value="Chromosome 2"/>
</dbReference>
<protein>
    <submittedName>
        <fullName evidence="1">Uncharacterized protein</fullName>
    </submittedName>
</protein>
<dbReference type="EMBL" id="JABSTR010000004">
    <property type="protein sequence ID" value="KAH9366977.1"/>
    <property type="molecule type" value="Genomic_DNA"/>
</dbReference>
<proteinExistence type="predicted"/>
<comment type="caution">
    <text evidence="1">The sequence shown here is derived from an EMBL/GenBank/DDBJ whole genome shotgun (WGS) entry which is preliminary data.</text>
</comment>
<sequence>MEEDFFDCYEGIEESEESSAPVLPEDTHEARKAALDEYGDETLPGYTITKAAAIVMILAFVVAHGLPWDTVDGLLRLNNALLRFRGNVLPRSKYLLRKMGSSQSDSYVKHHYYCNVCGS</sequence>
<evidence type="ECO:0000313" key="1">
    <source>
        <dbReference type="EMBL" id="KAH9366977.1"/>
    </source>
</evidence>
<reference evidence="1 2" key="1">
    <citation type="journal article" date="2020" name="Cell">
        <title>Large-Scale Comparative Analyses of Tick Genomes Elucidate Their Genetic Diversity and Vector Capacities.</title>
        <authorList>
            <consortium name="Tick Genome and Microbiome Consortium (TIGMIC)"/>
            <person name="Jia N."/>
            <person name="Wang J."/>
            <person name="Shi W."/>
            <person name="Du L."/>
            <person name="Sun Y."/>
            <person name="Zhan W."/>
            <person name="Jiang J.F."/>
            <person name="Wang Q."/>
            <person name="Zhang B."/>
            <person name="Ji P."/>
            <person name="Bell-Sakyi L."/>
            <person name="Cui X.M."/>
            <person name="Yuan T.T."/>
            <person name="Jiang B.G."/>
            <person name="Yang W.F."/>
            <person name="Lam T.T."/>
            <person name="Chang Q.C."/>
            <person name="Ding S.J."/>
            <person name="Wang X.J."/>
            <person name="Zhu J.G."/>
            <person name="Ruan X.D."/>
            <person name="Zhao L."/>
            <person name="Wei J.T."/>
            <person name="Ye R.Z."/>
            <person name="Que T.C."/>
            <person name="Du C.H."/>
            <person name="Zhou Y.H."/>
            <person name="Cheng J.X."/>
            <person name="Dai P.F."/>
            <person name="Guo W.B."/>
            <person name="Han X.H."/>
            <person name="Huang E.J."/>
            <person name="Li L.F."/>
            <person name="Wei W."/>
            <person name="Gao Y.C."/>
            <person name="Liu J.Z."/>
            <person name="Shao H.Z."/>
            <person name="Wang X."/>
            <person name="Wang C.C."/>
            <person name="Yang T.C."/>
            <person name="Huo Q.B."/>
            <person name="Li W."/>
            <person name="Chen H.Y."/>
            <person name="Chen S.E."/>
            <person name="Zhou L.G."/>
            <person name="Ni X.B."/>
            <person name="Tian J.H."/>
            <person name="Sheng Y."/>
            <person name="Liu T."/>
            <person name="Pan Y.S."/>
            <person name="Xia L.Y."/>
            <person name="Li J."/>
            <person name="Zhao F."/>
            <person name="Cao W.C."/>
        </authorList>
    </citation>
    <scope>NUCLEOTIDE SEQUENCE [LARGE SCALE GENOMIC DNA]</scope>
    <source>
        <strain evidence="1">HaeL-2018</strain>
    </source>
</reference>
<evidence type="ECO:0000313" key="2">
    <source>
        <dbReference type="Proteomes" id="UP000821853"/>
    </source>
</evidence>
<dbReference type="VEuPathDB" id="VectorBase:HLOH_047287"/>
<keyword evidence="2" id="KW-1185">Reference proteome</keyword>
<gene>
    <name evidence="1" type="ORF">HPB48_016504</name>
</gene>
<dbReference type="OrthoDB" id="8194903at2759"/>